<evidence type="ECO:0000256" key="3">
    <source>
        <dbReference type="ARBA" id="ARBA00023163"/>
    </source>
</evidence>
<dbReference type="InterPro" id="IPR018060">
    <property type="entry name" value="HTH_AraC"/>
</dbReference>
<keyword evidence="2" id="KW-0238">DNA-binding</keyword>
<dbReference type="InterPro" id="IPR009057">
    <property type="entry name" value="Homeodomain-like_sf"/>
</dbReference>
<organism evidence="5 6">
    <name type="scientific">Pseudoalteromonas undina</name>
    <dbReference type="NCBI Taxonomy" id="43660"/>
    <lineage>
        <taxon>Bacteria</taxon>
        <taxon>Pseudomonadati</taxon>
        <taxon>Pseudomonadota</taxon>
        <taxon>Gammaproteobacteria</taxon>
        <taxon>Alteromonadales</taxon>
        <taxon>Pseudoalteromonadaceae</taxon>
        <taxon>Pseudoalteromonas</taxon>
    </lineage>
</organism>
<dbReference type="Pfam" id="PF12625">
    <property type="entry name" value="Arabinose_bd"/>
    <property type="match status" value="1"/>
</dbReference>
<dbReference type="EMBL" id="AHCF02000034">
    <property type="protein sequence ID" value="ERG60118.1"/>
    <property type="molecule type" value="Genomic_DNA"/>
</dbReference>
<sequence>MKTLADHYFCSCLDYLEAKGLASQVALSAIDFNEYTNKQSQKLAPRISLKSYNALLGYAQQALNDPLFGFELGKQIRTADFGVLGYLIESSTNLASAITALLNYDSLVANIGRAKFEQQKTRCKVTWVADPQCSSQAVLRNMTAWVSVVRQLLNPELSPSCVYFSTHFSNTEQHRLTNWFNCPVKAGASFNQIEFPSNYLILPFKTDNSQINAMLKQMSEQQLSQFKSQQLLSEKINHILMSKHDLQDCSLLRTAAALNMTPRTVQRHLKKEKTTFAALLKAEQKRRLLTYIPHYSLNKIAFMLGFNDQSSFNRAFKRWYHCSPRQFIKNNN</sequence>
<protein>
    <submittedName>
        <fullName evidence="5">Transcriptional regulator</fullName>
    </submittedName>
</protein>
<dbReference type="PANTHER" id="PTHR47894:SF1">
    <property type="entry name" value="HTH-TYPE TRANSCRIPTIONAL REGULATOR VQSM"/>
    <property type="match status" value="1"/>
</dbReference>
<name>A0ABP2XWJ8_9GAMM</name>
<dbReference type="Pfam" id="PF12833">
    <property type="entry name" value="HTH_18"/>
    <property type="match status" value="1"/>
</dbReference>
<gene>
    <name evidence="5" type="ORF">PUND_14031</name>
</gene>
<reference evidence="5" key="1">
    <citation type="journal article" date="2012" name="J. Bacteriol.">
        <title>Genome sequences of type strains of seven species of the marine bacterium Pseudoalteromonas.</title>
        <authorList>
            <person name="Xie B.B."/>
            <person name="Shu Y.L."/>
            <person name="Qin Q.L."/>
            <person name="Rong J.C."/>
            <person name="Zhang X.Y."/>
            <person name="Chen X.L."/>
            <person name="Shi M."/>
            <person name="He H.L."/>
            <person name="Zhou B.C."/>
            <person name="Zhang Y.Z."/>
        </authorList>
    </citation>
    <scope>NUCLEOTIDE SEQUENCE [LARGE SCALE GENOMIC DNA]</scope>
    <source>
        <strain evidence="5">NCIMB 2128</strain>
    </source>
</reference>
<dbReference type="Proteomes" id="UP000016534">
    <property type="component" value="Unassembled WGS sequence"/>
</dbReference>
<evidence type="ECO:0000313" key="6">
    <source>
        <dbReference type="Proteomes" id="UP000016534"/>
    </source>
</evidence>
<keyword evidence="3" id="KW-0804">Transcription</keyword>
<evidence type="ECO:0000256" key="2">
    <source>
        <dbReference type="ARBA" id="ARBA00023125"/>
    </source>
</evidence>
<dbReference type="Gene3D" id="1.10.10.60">
    <property type="entry name" value="Homeodomain-like"/>
    <property type="match status" value="1"/>
</dbReference>
<keyword evidence="1" id="KW-0805">Transcription regulation</keyword>
<evidence type="ECO:0000259" key="4">
    <source>
        <dbReference type="PROSITE" id="PS01124"/>
    </source>
</evidence>
<dbReference type="SUPFAM" id="SSF46689">
    <property type="entry name" value="Homeodomain-like"/>
    <property type="match status" value="1"/>
</dbReference>
<keyword evidence="6" id="KW-1185">Reference proteome</keyword>
<evidence type="ECO:0000256" key="1">
    <source>
        <dbReference type="ARBA" id="ARBA00023015"/>
    </source>
</evidence>
<comment type="caution">
    <text evidence="5">The sequence shown here is derived from an EMBL/GenBank/DDBJ whole genome shotgun (WGS) entry which is preliminary data.</text>
</comment>
<feature type="domain" description="HTH araC/xylS-type" evidence="4">
    <location>
        <begin position="234"/>
        <end position="330"/>
    </location>
</feature>
<evidence type="ECO:0000313" key="5">
    <source>
        <dbReference type="EMBL" id="ERG60118.1"/>
    </source>
</evidence>
<dbReference type="SMART" id="SM00342">
    <property type="entry name" value="HTH_ARAC"/>
    <property type="match status" value="1"/>
</dbReference>
<dbReference type="PROSITE" id="PS01124">
    <property type="entry name" value="HTH_ARAC_FAMILY_2"/>
    <property type="match status" value="1"/>
</dbReference>
<accession>A0ABP2XWJ8</accession>
<dbReference type="PANTHER" id="PTHR47894">
    <property type="entry name" value="HTH-TYPE TRANSCRIPTIONAL REGULATOR GADX"/>
    <property type="match status" value="1"/>
</dbReference>
<dbReference type="InterPro" id="IPR032687">
    <property type="entry name" value="AraC-type_N"/>
</dbReference>
<proteinExistence type="predicted"/>
<reference evidence="5" key="2">
    <citation type="submission" date="2013-04" db="EMBL/GenBank/DDBJ databases">
        <title>Genome sequence of Pseudoalteromonas undina.</title>
        <authorList>
            <person name="Xie B.-B."/>
            <person name="Rong J.-C."/>
            <person name="Qin Q.-L."/>
            <person name="Shu Y.-L."/>
            <person name="Zhang Y.-Z."/>
        </authorList>
    </citation>
    <scope>NUCLEOTIDE SEQUENCE</scope>
    <source>
        <strain evidence="5">NCIMB 2128</strain>
    </source>
</reference>